<sequence>MQLLLQSGKGKRCATWLLALVILGLGWLAPQAAWATHIRAGDIQSRVDNVTGNPNHLLFRLTIYRDKSAPAHQELPETYVYFGDGSGLNGNDKDANGTALMTRTSDAAASTADTEVLYFDFEHTYAGAGSYLVSFVGENRNAGIINMVNSVNTSFYISSTVTINPAYGLNHSPVLRAPAVDKAGLGQVFLHNPAAYDADGDSLAFKLRTCQQVVNGNSAALIASKRPMPVDCDHYVYPNDQSIVPGAKQVPYTGVPAGDPSSNALLVQDPYNGQITWNAPARAGYYNIAFTVEEWRRTANGIRLIGTVIRDMQIIVTATNNLPPTLIVPPDVCVVAGTPVVLNVSATDGVGTGAQGAPTPVALFAYSGILPPATFTQTSTGTTSSGTFRWTPDCSNVANQPYTVVFKAQDSPSTASGAPILIDEKTVRITVIGPPPQNVRGVPGASGTSLVSLVTWDRYTCQNASQLLIFRKEGPFPFTPGPCQTGLPAGSGYVQVGAVSPTTTTFTDTNNGTGLVRGKTYCYRIYAVFLLPAGGASIVSNETCVTFSGRSARLTNVDVNTTSA</sequence>
<name>A0A7K1TEV6_9BACT</name>
<protein>
    <recommendedName>
        <fullName evidence="3">Gliding motility-associated C-terminal domain-containing protein</fullName>
    </recommendedName>
</protein>
<dbReference type="Gene3D" id="2.60.40.10">
    <property type="entry name" value="Immunoglobulins"/>
    <property type="match status" value="1"/>
</dbReference>
<feature type="non-terminal residue" evidence="1">
    <location>
        <position position="564"/>
    </location>
</feature>
<proteinExistence type="predicted"/>
<evidence type="ECO:0000313" key="2">
    <source>
        <dbReference type="Proteomes" id="UP000441336"/>
    </source>
</evidence>
<gene>
    <name evidence="1" type="ORF">GO988_11440</name>
</gene>
<evidence type="ECO:0008006" key="3">
    <source>
        <dbReference type="Google" id="ProtNLM"/>
    </source>
</evidence>
<comment type="caution">
    <text evidence="1">The sequence shown here is derived from an EMBL/GenBank/DDBJ whole genome shotgun (WGS) entry which is preliminary data.</text>
</comment>
<organism evidence="1 2">
    <name type="scientific">Hymenobacter ginkgonis</name>
    <dbReference type="NCBI Taxonomy" id="2682976"/>
    <lineage>
        <taxon>Bacteria</taxon>
        <taxon>Pseudomonadati</taxon>
        <taxon>Bacteroidota</taxon>
        <taxon>Cytophagia</taxon>
        <taxon>Cytophagales</taxon>
        <taxon>Hymenobacteraceae</taxon>
        <taxon>Hymenobacter</taxon>
    </lineage>
</organism>
<dbReference type="Proteomes" id="UP000441336">
    <property type="component" value="Unassembled WGS sequence"/>
</dbReference>
<dbReference type="AlphaFoldDB" id="A0A7K1TEV6"/>
<accession>A0A7K1TEV6</accession>
<evidence type="ECO:0000313" key="1">
    <source>
        <dbReference type="EMBL" id="MVN76938.1"/>
    </source>
</evidence>
<reference evidence="1 2" key="1">
    <citation type="submission" date="2019-12" db="EMBL/GenBank/DDBJ databases">
        <title>Hymenobacter sp. HMF4947 Genome sequencing and assembly.</title>
        <authorList>
            <person name="Kang H."/>
            <person name="Cha I."/>
            <person name="Kim H."/>
            <person name="Joh K."/>
        </authorList>
    </citation>
    <scope>NUCLEOTIDE SEQUENCE [LARGE SCALE GENOMIC DNA]</scope>
    <source>
        <strain evidence="1 2">HMF4947</strain>
    </source>
</reference>
<dbReference type="InterPro" id="IPR013783">
    <property type="entry name" value="Ig-like_fold"/>
</dbReference>
<dbReference type="EMBL" id="WQKZ01000003">
    <property type="protein sequence ID" value="MVN76938.1"/>
    <property type="molecule type" value="Genomic_DNA"/>
</dbReference>
<keyword evidence="2" id="KW-1185">Reference proteome</keyword>